<dbReference type="InterPro" id="IPR016186">
    <property type="entry name" value="C-type_lectin-like/link_sf"/>
</dbReference>
<dbReference type="InterPro" id="IPR001304">
    <property type="entry name" value="C-type_lectin-like"/>
</dbReference>
<evidence type="ECO:0000313" key="5">
    <source>
        <dbReference type="Proteomes" id="UP000440578"/>
    </source>
</evidence>
<reference evidence="4 5" key="1">
    <citation type="submission" date="2019-07" db="EMBL/GenBank/DDBJ databases">
        <title>Draft genome assembly of a fouling barnacle, Amphibalanus amphitrite (Darwin, 1854): The first reference genome for Thecostraca.</title>
        <authorList>
            <person name="Kim W."/>
        </authorList>
    </citation>
    <scope>NUCLEOTIDE SEQUENCE [LARGE SCALE GENOMIC DNA]</scope>
    <source>
        <strain evidence="4">SNU_AA5</strain>
        <tissue evidence="4">Soma without cirri and trophi</tissue>
    </source>
</reference>
<keyword evidence="1" id="KW-1015">Disulfide bond</keyword>
<accession>A0A6A4WBZ2</accession>
<dbReference type="InterPro" id="IPR018378">
    <property type="entry name" value="C-type_lectin_CS"/>
</dbReference>
<dbReference type="Gene3D" id="3.10.100.10">
    <property type="entry name" value="Mannose-Binding Protein A, subunit A"/>
    <property type="match status" value="1"/>
</dbReference>
<name>A0A6A4WBZ2_AMPAM</name>
<dbReference type="PROSITE" id="PS00615">
    <property type="entry name" value="C_TYPE_LECTIN_1"/>
    <property type="match status" value="1"/>
</dbReference>
<dbReference type="EMBL" id="VIIS01001366">
    <property type="protein sequence ID" value="KAF0299431.1"/>
    <property type="molecule type" value="Genomic_DNA"/>
</dbReference>
<keyword evidence="2" id="KW-0732">Signal</keyword>
<dbReference type="InterPro" id="IPR016187">
    <property type="entry name" value="CTDL_fold"/>
</dbReference>
<evidence type="ECO:0000256" key="2">
    <source>
        <dbReference type="SAM" id="SignalP"/>
    </source>
</evidence>
<organism evidence="4 5">
    <name type="scientific">Amphibalanus amphitrite</name>
    <name type="common">Striped barnacle</name>
    <name type="synonym">Balanus amphitrite</name>
    <dbReference type="NCBI Taxonomy" id="1232801"/>
    <lineage>
        <taxon>Eukaryota</taxon>
        <taxon>Metazoa</taxon>
        <taxon>Ecdysozoa</taxon>
        <taxon>Arthropoda</taxon>
        <taxon>Crustacea</taxon>
        <taxon>Multicrustacea</taxon>
        <taxon>Cirripedia</taxon>
        <taxon>Thoracica</taxon>
        <taxon>Thoracicalcarea</taxon>
        <taxon>Balanomorpha</taxon>
        <taxon>Balanoidea</taxon>
        <taxon>Balanidae</taxon>
        <taxon>Amphibalaninae</taxon>
        <taxon>Amphibalanus</taxon>
    </lineage>
</organism>
<evidence type="ECO:0000256" key="1">
    <source>
        <dbReference type="ARBA" id="ARBA00023157"/>
    </source>
</evidence>
<gene>
    <name evidence="4" type="primary">Cd209c_3</name>
    <name evidence="4" type="ORF">FJT64_027805</name>
</gene>
<sequence>MVSSWLLLSAAALLLVSPSTASSASGAVQDIIEQLSTGCRAGIDDSAAVEEIRLGQEEISEMVTSIQKQAAQEAEECPSGWTRHRDSCYLIPLSKSSWYEAQHHCAALDRRARLATISPSAGDFTEQLVASTRGSYGAWIGLSRLEQAGEFGWIDGARPVATRWNTGEPSGDGDCVHIWGPEHGAAKGWNDLPCHIASHILCQIKLR</sequence>
<feature type="chain" id="PRO_5025344201" evidence="2">
    <location>
        <begin position="22"/>
        <end position="207"/>
    </location>
</feature>
<dbReference type="SUPFAM" id="SSF56436">
    <property type="entry name" value="C-type lectin-like"/>
    <property type="match status" value="1"/>
</dbReference>
<dbReference type="SMART" id="SM00034">
    <property type="entry name" value="CLECT"/>
    <property type="match status" value="1"/>
</dbReference>
<keyword evidence="5" id="KW-1185">Reference proteome</keyword>
<proteinExistence type="predicted"/>
<dbReference type="Proteomes" id="UP000440578">
    <property type="component" value="Unassembled WGS sequence"/>
</dbReference>
<dbReference type="Pfam" id="PF00059">
    <property type="entry name" value="Lectin_C"/>
    <property type="match status" value="1"/>
</dbReference>
<dbReference type="InterPro" id="IPR050111">
    <property type="entry name" value="C-type_lectin/snaclec_domain"/>
</dbReference>
<protein>
    <submittedName>
        <fullName evidence="4">CD209 antigen-like protein C</fullName>
    </submittedName>
</protein>
<feature type="signal peptide" evidence="2">
    <location>
        <begin position="1"/>
        <end position="21"/>
    </location>
</feature>
<dbReference type="PROSITE" id="PS50041">
    <property type="entry name" value="C_TYPE_LECTIN_2"/>
    <property type="match status" value="1"/>
</dbReference>
<feature type="domain" description="C-type lectin" evidence="3">
    <location>
        <begin position="84"/>
        <end position="203"/>
    </location>
</feature>
<comment type="caution">
    <text evidence="4">The sequence shown here is derived from an EMBL/GenBank/DDBJ whole genome shotgun (WGS) entry which is preliminary data.</text>
</comment>
<dbReference type="AlphaFoldDB" id="A0A6A4WBZ2"/>
<evidence type="ECO:0000259" key="3">
    <source>
        <dbReference type="PROSITE" id="PS50041"/>
    </source>
</evidence>
<evidence type="ECO:0000313" key="4">
    <source>
        <dbReference type="EMBL" id="KAF0299431.1"/>
    </source>
</evidence>
<dbReference type="OrthoDB" id="6338838at2759"/>
<dbReference type="PANTHER" id="PTHR22803">
    <property type="entry name" value="MANNOSE, PHOSPHOLIPASE, LECTIN RECEPTOR RELATED"/>
    <property type="match status" value="1"/>
</dbReference>